<evidence type="ECO:0000256" key="3">
    <source>
        <dbReference type="ARBA" id="ARBA00022840"/>
    </source>
</evidence>
<dbReference type="Pfam" id="PF02682">
    <property type="entry name" value="CT_C_D"/>
    <property type="match status" value="1"/>
</dbReference>
<accession>A0AAJ2NQN1</accession>
<organism evidence="5 6">
    <name type="scientific">Alkalihalophilus pseudofirmus</name>
    <name type="common">Bacillus pseudofirmus</name>
    <dbReference type="NCBI Taxonomy" id="79885"/>
    <lineage>
        <taxon>Bacteria</taxon>
        <taxon>Bacillati</taxon>
        <taxon>Bacillota</taxon>
        <taxon>Bacilli</taxon>
        <taxon>Bacillales</taxon>
        <taxon>Bacillaceae</taxon>
        <taxon>Alkalihalophilus</taxon>
    </lineage>
</organism>
<dbReference type="SMART" id="SM00796">
    <property type="entry name" value="AHS1"/>
    <property type="match status" value="1"/>
</dbReference>
<dbReference type="Gene3D" id="2.40.100.10">
    <property type="entry name" value="Cyclophilin-like"/>
    <property type="match status" value="1"/>
</dbReference>
<dbReference type="InterPro" id="IPR029000">
    <property type="entry name" value="Cyclophilin-like_dom_sf"/>
</dbReference>
<dbReference type="Proteomes" id="UP001285636">
    <property type="component" value="Unassembled WGS sequence"/>
</dbReference>
<keyword evidence="2 5" id="KW-0378">Hydrolase</keyword>
<dbReference type="InterPro" id="IPR003833">
    <property type="entry name" value="CT_C_D"/>
</dbReference>
<protein>
    <submittedName>
        <fullName evidence="5">5-oxoprolinase subunit PxpB</fullName>
        <ecNumber evidence="5">3.5.2.9</ecNumber>
    </submittedName>
</protein>
<name>A0AAJ2NQN1_ALKPS</name>
<dbReference type="EC" id="3.5.2.9" evidence="5"/>
<gene>
    <name evidence="5" type="primary">pxpB</name>
    <name evidence="5" type="ORF">RYX45_15890</name>
</gene>
<dbReference type="SUPFAM" id="SSF160467">
    <property type="entry name" value="PH0987 N-terminal domain-like"/>
    <property type="match status" value="1"/>
</dbReference>
<dbReference type="SUPFAM" id="SSF50891">
    <property type="entry name" value="Cyclophilin-like"/>
    <property type="match status" value="1"/>
</dbReference>
<comment type="caution">
    <text evidence="5">The sequence shown here is derived from an EMBL/GenBank/DDBJ whole genome shotgun (WGS) entry which is preliminary data.</text>
</comment>
<dbReference type="AlphaFoldDB" id="A0AAJ2NQN1"/>
<evidence type="ECO:0000313" key="6">
    <source>
        <dbReference type="Proteomes" id="UP001285636"/>
    </source>
</evidence>
<proteinExistence type="predicted"/>
<dbReference type="GO" id="GO:0017168">
    <property type="term" value="F:5-oxoprolinase (ATP-hydrolyzing) activity"/>
    <property type="evidence" value="ECO:0007669"/>
    <property type="project" value="UniProtKB-EC"/>
</dbReference>
<reference evidence="5" key="1">
    <citation type="submission" date="2023-10" db="EMBL/GenBank/DDBJ databases">
        <title>Screening of Alkalihalophilus pseudofirmusBZ-TG-HK211 and Its Alleviation of Salt Stress on Rapeseed Growth.</title>
        <authorList>
            <person name="Zhao B."/>
            <person name="Guo T."/>
        </authorList>
    </citation>
    <scope>NUCLEOTIDE SEQUENCE</scope>
    <source>
        <strain evidence="5">BZ-TG-HK211</strain>
    </source>
</reference>
<keyword evidence="1" id="KW-0547">Nucleotide-binding</keyword>
<evidence type="ECO:0000256" key="2">
    <source>
        <dbReference type="ARBA" id="ARBA00022801"/>
    </source>
</evidence>
<evidence type="ECO:0000313" key="5">
    <source>
        <dbReference type="EMBL" id="MDV2886674.1"/>
    </source>
</evidence>
<dbReference type="InterPro" id="IPR010016">
    <property type="entry name" value="PxpB"/>
</dbReference>
<feature type="domain" description="Carboxyltransferase" evidence="4">
    <location>
        <begin position="6"/>
        <end position="216"/>
    </location>
</feature>
<dbReference type="RefSeq" id="WP_075683324.1">
    <property type="nucleotide sequence ID" value="NZ_CP117835.1"/>
</dbReference>
<dbReference type="EMBL" id="JAWJAY010000004">
    <property type="protein sequence ID" value="MDV2886674.1"/>
    <property type="molecule type" value="Genomic_DNA"/>
</dbReference>
<dbReference type="Gene3D" id="3.30.1360.40">
    <property type="match status" value="1"/>
</dbReference>
<dbReference type="PANTHER" id="PTHR34698">
    <property type="entry name" value="5-OXOPROLINASE SUBUNIT B"/>
    <property type="match status" value="1"/>
</dbReference>
<dbReference type="PANTHER" id="PTHR34698:SF2">
    <property type="entry name" value="5-OXOPROLINASE SUBUNIT B"/>
    <property type="match status" value="1"/>
</dbReference>
<evidence type="ECO:0000259" key="4">
    <source>
        <dbReference type="SMART" id="SM00796"/>
    </source>
</evidence>
<keyword evidence="3" id="KW-0067">ATP-binding</keyword>
<dbReference type="NCBIfam" id="TIGR00370">
    <property type="entry name" value="5-oxoprolinase subunit PxpB"/>
    <property type="match status" value="1"/>
</dbReference>
<evidence type="ECO:0000256" key="1">
    <source>
        <dbReference type="ARBA" id="ARBA00022741"/>
    </source>
</evidence>
<sequence length="240" mass="26701">MRNEQIFIQPLSDTSIIITFGNEIDEKIHLQVQSLSKYLEQNPFKGFVEYVSAFTSVTVFYDPLEVLEGSNNEHSPYQIVHQTITSALGKLQTEVGHSSRKIDIPVCYGGEFGEDLEVVADHNNLTTDQVIEIHSSGDYLVYMIGFAPGFPYLGGMSKSIATPRRSNPRTSIPKGSVGIAGEQTGVYSLDTPGGWQIIGKTPLDLFRPEDDTPSLLQPGDRVQFKPITEAEYHKYKEKIT</sequence>
<dbReference type="GO" id="GO:0005524">
    <property type="term" value="F:ATP binding"/>
    <property type="evidence" value="ECO:0007669"/>
    <property type="project" value="UniProtKB-KW"/>
</dbReference>